<gene>
    <name evidence="1" type="ORF">CAMP_LOCUS16680</name>
</gene>
<proteinExistence type="predicted"/>
<organism evidence="1 2">
    <name type="scientific">Caenorhabditis angaria</name>
    <dbReference type="NCBI Taxonomy" id="860376"/>
    <lineage>
        <taxon>Eukaryota</taxon>
        <taxon>Metazoa</taxon>
        <taxon>Ecdysozoa</taxon>
        <taxon>Nematoda</taxon>
        <taxon>Chromadorea</taxon>
        <taxon>Rhabditida</taxon>
        <taxon>Rhabditina</taxon>
        <taxon>Rhabditomorpha</taxon>
        <taxon>Rhabditoidea</taxon>
        <taxon>Rhabditidae</taxon>
        <taxon>Peloderinae</taxon>
        <taxon>Caenorhabditis</taxon>
    </lineage>
</organism>
<evidence type="ECO:0000313" key="2">
    <source>
        <dbReference type="Proteomes" id="UP001152747"/>
    </source>
</evidence>
<protein>
    <submittedName>
        <fullName evidence="1">Uncharacterized protein</fullName>
    </submittedName>
</protein>
<dbReference type="EMBL" id="CANHGI010000006">
    <property type="protein sequence ID" value="CAI5454043.1"/>
    <property type="molecule type" value="Genomic_DNA"/>
</dbReference>
<dbReference type="Proteomes" id="UP001152747">
    <property type="component" value="Unassembled WGS sequence"/>
</dbReference>
<keyword evidence="2" id="KW-1185">Reference proteome</keyword>
<evidence type="ECO:0000313" key="1">
    <source>
        <dbReference type="EMBL" id="CAI5454043.1"/>
    </source>
</evidence>
<reference evidence="1" key="1">
    <citation type="submission" date="2022-11" db="EMBL/GenBank/DDBJ databases">
        <authorList>
            <person name="Kikuchi T."/>
        </authorList>
    </citation>
    <scope>NUCLEOTIDE SEQUENCE</scope>
    <source>
        <strain evidence="1">PS1010</strain>
    </source>
</reference>
<comment type="caution">
    <text evidence="1">The sequence shown here is derived from an EMBL/GenBank/DDBJ whole genome shotgun (WGS) entry which is preliminary data.</text>
</comment>
<accession>A0A9P1N7J1</accession>
<name>A0A9P1N7J1_9PELO</name>
<sequence>MTDGDKPTYFPIEYVTYVYLVQSDRDPNCFDIIKMRTTDRLDDPNIEDFLAVTREVVPYAPMDFDKFIAGTGEENWCIPVAGTEQMITDVMTHLQANFWNWPAPQQPAESAESVENNDTA</sequence>
<dbReference type="AlphaFoldDB" id="A0A9P1N7J1"/>